<dbReference type="InterPro" id="IPR001689">
    <property type="entry name" value="Flag_FliM"/>
</dbReference>
<dbReference type="PANTHER" id="PTHR30034">
    <property type="entry name" value="FLAGELLAR MOTOR SWITCH PROTEIN FLIM"/>
    <property type="match status" value="1"/>
</dbReference>
<reference evidence="2" key="1">
    <citation type="submission" date="2018-05" db="EMBL/GenBank/DDBJ databases">
        <authorList>
            <person name="Lanie J.A."/>
            <person name="Ng W.-L."/>
            <person name="Kazmierczak K.M."/>
            <person name="Andrzejewski T.M."/>
            <person name="Davidsen T.M."/>
            <person name="Wayne K.J."/>
            <person name="Tettelin H."/>
            <person name="Glass J.I."/>
            <person name="Rusch D."/>
            <person name="Podicherti R."/>
            <person name="Tsui H.-C.T."/>
            <person name="Winkler M.E."/>
        </authorList>
    </citation>
    <scope>NUCLEOTIDE SEQUENCE</scope>
</reference>
<feature type="non-terminal residue" evidence="2">
    <location>
        <position position="252"/>
    </location>
</feature>
<dbReference type="GO" id="GO:0003774">
    <property type="term" value="F:cytoskeletal motor activity"/>
    <property type="evidence" value="ECO:0007669"/>
    <property type="project" value="InterPro"/>
</dbReference>
<dbReference type="InterPro" id="IPR028976">
    <property type="entry name" value="CheC-like_sf"/>
</dbReference>
<keyword evidence="1" id="KW-0145">Chemotaxis</keyword>
<proteinExistence type="predicted"/>
<dbReference type="GO" id="GO:0050918">
    <property type="term" value="P:positive chemotaxis"/>
    <property type="evidence" value="ECO:0007669"/>
    <property type="project" value="TreeGrafter"/>
</dbReference>
<evidence type="ECO:0000313" key="2">
    <source>
        <dbReference type="EMBL" id="SVE05066.1"/>
    </source>
</evidence>
<evidence type="ECO:0008006" key="3">
    <source>
        <dbReference type="Google" id="ProtNLM"/>
    </source>
</evidence>
<dbReference type="SUPFAM" id="SSF103039">
    <property type="entry name" value="CheC-like"/>
    <property type="match status" value="1"/>
</dbReference>
<dbReference type="GO" id="GO:0009425">
    <property type="term" value="C:bacterial-type flagellum basal body"/>
    <property type="evidence" value="ECO:0007669"/>
    <property type="project" value="InterPro"/>
</dbReference>
<feature type="non-terminal residue" evidence="2">
    <location>
        <position position="1"/>
    </location>
</feature>
<dbReference type="Gene3D" id="3.40.1550.10">
    <property type="entry name" value="CheC-like"/>
    <property type="match status" value="1"/>
</dbReference>
<sequence length="252" mass="28021">LVKLFRDMTAPLEAVRAYADEDMTEGEADVEGASPEEAVMMHRPDGTKGEVPSSTIRTFTLGQNASLSSTEVHRFQSQNAVIVRALAARLSLFLRKEITLEQVSLEVVDLAKYAKEFEEPRHMILFKIHPLEAIGVMDISKPLGLTIADRMLGGLAVSVNPDRAIREVETALVDQIGQLTMREWGASWKYEEPLRATLVGHEVNPQFLQIGGPEESFYHISIEACIGDCIDQIQMLLPVRGIDSIIRHLAMQ</sequence>
<name>A0A383AB02_9ZZZZ</name>
<evidence type="ECO:0000256" key="1">
    <source>
        <dbReference type="ARBA" id="ARBA00022500"/>
    </source>
</evidence>
<accession>A0A383AB02</accession>
<dbReference type="PANTHER" id="PTHR30034:SF6">
    <property type="entry name" value="YOP PROTEINS TRANSLOCATION PROTEIN Q"/>
    <property type="match status" value="1"/>
</dbReference>
<organism evidence="2">
    <name type="scientific">marine metagenome</name>
    <dbReference type="NCBI Taxonomy" id="408172"/>
    <lineage>
        <taxon>unclassified sequences</taxon>
        <taxon>metagenomes</taxon>
        <taxon>ecological metagenomes</taxon>
    </lineage>
</organism>
<dbReference type="EMBL" id="UINC01190759">
    <property type="protein sequence ID" value="SVE05066.1"/>
    <property type="molecule type" value="Genomic_DNA"/>
</dbReference>
<dbReference type="AlphaFoldDB" id="A0A383AB02"/>
<dbReference type="Pfam" id="PF02154">
    <property type="entry name" value="FliM"/>
    <property type="match status" value="1"/>
</dbReference>
<gene>
    <name evidence="2" type="ORF">METZ01_LOCUS457920</name>
</gene>
<dbReference type="CDD" id="cd17908">
    <property type="entry name" value="FliM"/>
    <property type="match status" value="1"/>
</dbReference>
<protein>
    <recommendedName>
        <fullName evidence="3">Flagellar motor switch protein FliM</fullName>
    </recommendedName>
</protein>
<dbReference type="GO" id="GO:0071978">
    <property type="term" value="P:bacterial-type flagellum-dependent swarming motility"/>
    <property type="evidence" value="ECO:0007669"/>
    <property type="project" value="TreeGrafter"/>
</dbReference>